<dbReference type="CDD" id="cd09618">
    <property type="entry name" value="CBM9_like_2"/>
    <property type="match status" value="1"/>
</dbReference>
<feature type="domain" description="DUF5916" evidence="2">
    <location>
        <begin position="247"/>
        <end position="796"/>
    </location>
</feature>
<dbReference type="EMBL" id="MQWB01000001">
    <property type="protein sequence ID" value="OZC01908.1"/>
    <property type="molecule type" value="Genomic_DNA"/>
</dbReference>
<protein>
    <recommendedName>
        <fullName evidence="2">DUF5916 domain-containing protein</fullName>
    </recommendedName>
</protein>
<evidence type="ECO:0000313" key="4">
    <source>
        <dbReference type="Proteomes" id="UP000216446"/>
    </source>
</evidence>
<keyword evidence="1" id="KW-0732">Signal</keyword>
<name>A0A259TWI9_9BACT</name>
<dbReference type="Gene3D" id="2.60.40.1190">
    <property type="match status" value="1"/>
</dbReference>
<accession>A0A259TWI9</accession>
<evidence type="ECO:0000313" key="3">
    <source>
        <dbReference type="EMBL" id="OZC01908.1"/>
    </source>
</evidence>
<dbReference type="Proteomes" id="UP000216446">
    <property type="component" value="Unassembled WGS sequence"/>
</dbReference>
<dbReference type="Pfam" id="PF19313">
    <property type="entry name" value="DUF5916"/>
    <property type="match status" value="1"/>
</dbReference>
<dbReference type="InterPro" id="IPR045670">
    <property type="entry name" value="DUF5916"/>
</dbReference>
<gene>
    <name evidence="3" type="ORF">BSZ36_02240</name>
</gene>
<dbReference type="InParanoid" id="A0A259TWI9"/>
<comment type="caution">
    <text evidence="3">The sequence shown here is derived from an EMBL/GenBank/DDBJ whole genome shotgun (WGS) entry which is preliminary data.</text>
</comment>
<proteinExistence type="predicted"/>
<dbReference type="RefSeq" id="WP_094545558.1">
    <property type="nucleotide sequence ID" value="NZ_MQWB01000001.1"/>
</dbReference>
<feature type="signal peptide" evidence="1">
    <location>
        <begin position="1"/>
        <end position="20"/>
    </location>
</feature>
<sequence>MPIPFRAALALLFFAPLAHAQPSASVAPAARGTAPSLRALALQPGQEPRIDGVLDEAAWAEAPRAGSFVQRIPNPGQPAGEKTEVSVLYGTDAVYVGFTCWVRDPSTLVARMARRDQFVGSDRVAVAFDSYNDDRTAFYFGVTAAGVNQDILMFNDGNEDSSWDAVWEGKTARFDDARGQGWTVEMRIPFSQLRYSTGAGPEVWGLQFQRRVPASGEDVFWAPILPEGNGFVSRFGQLDGLDVERAPRQLEVIPYALTQLTRAPGDADDPFYAANDLGPNAGFDAKVGLTSDLTLTATVNPDFGQVEADPAVVNLSQFEVFFQERRPFFVEGVDIFDYGSTRTNNTSNRPTFFYSRRIGRSPVRRVGGPGIAYVDSPQQTTIASAAKVSGKIGGWSVGLLDAVTLEERARYVTASGENLTTPVEPLSNYLVGRVRRNVGGSNTSIGGIVTATNRQMGSEALFDGVAASGAYMAGVDFEHWFSGRQWVASGVAAATTVNGTEAFITRLQNAPQRYYQRPDADHLGVDPTRTNLSGAYSELSLQRSVEGSWDASLTANVLTPGLELNDLGFQGRADAASLNYFIGKRWPEAKAFRRVNLYHYGGSGVNFAGDRVITYFGGGAGGELNNRWNFDAGFNFAPVSKNDRLTRGGPLAERPMDASINASLGTDDSKTVSAGVGVSFRSEFGNDYAGAPPEYDRGIGLGVTVRPSNAIALSFEPEYSREFDNDQYVTRVAAPEATSTFGNRYVFADIDQESFSLGIRADWTFTTDLSLQLYAQPFVTAGRYSNLKEFATPGSFDYDVYGDARGSATPQVPQRDASGAIVRDGDGNTLYREAGADETAARYLVDPGDGGEAFAVGNQDFSFRSLRGNAVLRWEYRPGSSLFFVWQQQRTVSDDFNGFSVPRELGEVFRSPVENVFLIKATYWFGL</sequence>
<evidence type="ECO:0000256" key="1">
    <source>
        <dbReference type="SAM" id="SignalP"/>
    </source>
</evidence>
<dbReference type="AlphaFoldDB" id="A0A259TWI9"/>
<feature type="chain" id="PRO_5012808113" description="DUF5916 domain-containing protein" evidence="1">
    <location>
        <begin position="21"/>
        <end position="927"/>
    </location>
</feature>
<organism evidence="3 4">
    <name type="scientific">Rubricoccus marinus</name>
    <dbReference type="NCBI Taxonomy" id="716817"/>
    <lineage>
        <taxon>Bacteria</taxon>
        <taxon>Pseudomonadati</taxon>
        <taxon>Rhodothermota</taxon>
        <taxon>Rhodothermia</taxon>
        <taxon>Rhodothermales</taxon>
        <taxon>Rubricoccaceae</taxon>
        <taxon>Rubricoccus</taxon>
    </lineage>
</organism>
<dbReference type="SUPFAM" id="SSF49344">
    <property type="entry name" value="CBD9-like"/>
    <property type="match status" value="1"/>
</dbReference>
<evidence type="ECO:0000259" key="2">
    <source>
        <dbReference type="Pfam" id="PF19313"/>
    </source>
</evidence>
<keyword evidence="4" id="KW-1185">Reference proteome</keyword>
<dbReference type="OrthoDB" id="9786766at2"/>
<reference evidence="3 4" key="1">
    <citation type="submission" date="2016-11" db="EMBL/GenBank/DDBJ databases">
        <title>Study of marine rhodopsin-containing bacteria.</title>
        <authorList>
            <person name="Yoshizawa S."/>
            <person name="Kumagai Y."/>
            <person name="Kogure K."/>
        </authorList>
    </citation>
    <scope>NUCLEOTIDE SEQUENCE [LARGE SCALE GENOMIC DNA]</scope>
    <source>
        <strain evidence="3 4">SG-29</strain>
    </source>
</reference>